<dbReference type="RefSeq" id="WP_345525534.1">
    <property type="nucleotide sequence ID" value="NZ_BAABKN010000006.1"/>
</dbReference>
<gene>
    <name evidence="2" type="ORF">GCM10023350_10130</name>
</gene>
<dbReference type="EMBL" id="BAABKN010000006">
    <property type="protein sequence ID" value="GAA4728922.1"/>
    <property type="molecule type" value="Genomic_DNA"/>
</dbReference>
<comment type="caution">
    <text evidence="2">The sequence shown here is derived from an EMBL/GenBank/DDBJ whole genome shotgun (WGS) entry which is preliminary data.</text>
</comment>
<proteinExistence type="predicted"/>
<dbReference type="InterPro" id="IPR010753">
    <property type="entry name" value="DUF1330"/>
</dbReference>
<sequence length="96" mass="10233">MTAYWISIYREISDEAKLRAYAELAGPALEGAGGTFVARGFPEQTYEAGEETRTVVIQFESVDAARAAHDSPAYQDALAALGDGAVRDIRLVPGVA</sequence>
<protein>
    <recommendedName>
        <fullName evidence="1">DUF1330 domain-containing protein</fullName>
    </recommendedName>
</protein>
<dbReference type="Gene3D" id="3.30.70.100">
    <property type="match status" value="1"/>
</dbReference>
<dbReference type="Pfam" id="PF07045">
    <property type="entry name" value="DUF1330"/>
    <property type="match status" value="1"/>
</dbReference>
<dbReference type="SUPFAM" id="SSF54909">
    <property type="entry name" value="Dimeric alpha+beta barrel"/>
    <property type="match status" value="1"/>
</dbReference>
<dbReference type="Proteomes" id="UP001499882">
    <property type="component" value="Unassembled WGS sequence"/>
</dbReference>
<evidence type="ECO:0000313" key="3">
    <source>
        <dbReference type="Proteomes" id="UP001499882"/>
    </source>
</evidence>
<organism evidence="2 3">
    <name type="scientific">Nocardioides endophyticus</name>
    <dbReference type="NCBI Taxonomy" id="1353775"/>
    <lineage>
        <taxon>Bacteria</taxon>
        <taxon>Bacillati</taxon>
        <taxon>Actinomycetota</taxon>
        <taxon>Actinomycetes</taxon>
        <taxon>Propionibacteriales</taxon>
        <taxon>Nocardioidaceae</taxon>
        <taxon>Nocardioides</taxon>
    </lineage>
</organism>
<name>A0ABP8YFL6_9ACTN</name>
<dbReference type="InterPro" id="IPR011008">
    <property type="entry name" value="Dimeric_a/b-barrel"/>
</dbReference>
<reference evidence="3" key="1">
    <citation type="journal article" date="2019" name="Int. J. Syst. Evol. Microbiol.">
        <title>The Global Catalogue of Microorganisms (GCM) 10K type strain sequencing project: providing services to taxonomists for standard genome sequencing and annotation.</title>
        <authorList>
            <consortium name="The Broad Institute Genomics Platform"/>
            <consortium name="The Broad Institute Genome Sequencing Center for Infectious Disease"/>
            <person name="Wu L."/>
            <person name="Ma J."/>
        </authorList>
    </citation>
    <scope>NUCLEOTIDE SEQUENCE [LARGE SCALE GENOMIC DNA]</scope>
    <source>
        <strain evidence="3">JCM 18532</strain>
    </source>
</reference>
<feature type="domain" description="DUF1330" evidence="1">
    <location>
        <begin position="2"/>
        <end position="95"/>
    </location>
</feature>
<evidence type="ECO:0000259" key="1">
    <source>
        <dbReference type="Pfam" id="PF07045"/>
    </source>
</evidence>
<evidence type="ECO:0000313" key="2">
    <source>
        <dbReference type="EMBL" id="GAA4728922.1"/>
    </source>
</evidence>
<keyword evidence="3" id="KW-1185">Reference proteome</keyword>
<accession>A0ABP8YFL6</accession>